<comment type="caution">
    <text evidence="3">The sequence shown here is derived from an EMBL/GenBank/DDBJ whole genome shotgun (WGS) entry which is preliminary data.</text>
</comment>
<dbReference type="PROSITE" id="PS51123">
    <property type="entry name" value="OMPA_2"/>
    <property type="match status" value="1"/>
</dbReference>
<dbReference type="InterPro" id="IPR050330">
    <property type="entry name" value="Bact_OuterMem_StrucFunc"/>
</dbReference>
<dbReference type="InterPro" id="IPR006665">
    <property type="entry name" value="OmpA-like"/>
</dbReference>
<proteinExistence type="predicted"/>
<dbReference type="PANTHER" id="PTHR30329">
    <property type="entry name" value="STATOR ELEMENT OF FLAGELLAR MOTOR COMPLEX"/>
    <property type="match status" value="1"/>
</dbReference>
<dbReference type="Gene3D" id="3.30.1330.60">
    <property type="entry name" value="OmpA-like domain"/>
    <property type="match status" value="1"/>
</dbReference>
<gene>
    <name evidence="3" type="ORF">CIK65_07645</name>
</gene>
<evidence type="ECO:0000313" key="3">
    <source>
        <dbReference type="EMBL" id="PCC43164.1"/>
    </source>
</evidence>
<dbReference type="AlphaFoldDB" id="A0A2A3YV69"/>
<evidence type="ECO:0000256" key="1">
    <source>
        <dbReference type="PROSITE-ProRule" id="PRU00473"/>
    </source>
</evidence>
<dbReference type="GO" id="GO:0016020">
    <property type="term" value="C:membrane"/>
    <property type="evidence" value="ECO:0007669"/>
    <property type="project" value="UniProtKB-UniRule"/>
</dbReference>
<accession>A0A2A3YV69</accession>
<dbReference type="CDD" id="cd07185">
    <property type="entry name" value="OmpA_C-like"/>
    <property type="match status" value="1"/>
</dbReference>
<dbReference type="InterPro" id="IPR036737">
    <property type="entry name" value="OmpA-like_sf"/>
</dbReference>
<evidence type="ECO:0000259" key="2">
    <source>
        <dbReference type="PROSITE" id="PS51123"/>
    </source>
</evidence>
<dbReference type="Proteomes" id="UP000218620">
    <property type="component" value="Unassembled WGS sequence"/>
</dbReference>
<feature type="domain" description="OmpA-like" evidence="2">
    <location>
        <begin position="70"/>
        <end position="212"/>
    </location>
</feature>
<dbReference type="PANTHER" id="PTHR30329:SF20">
    <property type="entry name" value="EXPORTED PROTEIN"/>
    <property type="match status" value="1"/>
</dbReference>
<name>A0A2A3YV69_BREAU</name>
<reference evidence="3 4" key="1">
    <citation type="journal article" date="2017" name="Elife">
        <title>Extensive horizontal gene transfer in cheese-associated bacteria.</title>
        <authorList>
            <person name="Bonham K.S."/>
            <person name="Wolfe B.E."/>
            <person name="Dutton R.J."/>
        </authorList>
    </citation>
    <scope>NUCLEOTIDE SEQUENCE [LARGE SCALE GENOMIC DNA]</scope>
    <source>
        <strain evidence="3 4">962_8</strain>
    </source>
</reference>
<dbReference type="SUPFAM" id="SSF103088">
    <property type="entry name" value="OmpA-like"/>
    <property type="match status" value="1"/>
</dbReference>
<dbReference type="Pfam" id="PF00691">
    <property type="entry name" value="OmpA"/>
    <property type="match status" value="1"/>
</dbReference>
<organism evidence="3 4">
    <name type="scientific">Brevibacterium aurantiacum</name>
    <dbReference type="NCBI Taxonomy" id="273384"/>
    <lineage>
        <taxon>Bacteria</taxon>
        <taxon>Bacillati</taxon>
        <taxon>Actinomycetota</taxon>
        <taxon>Actinomycetes</taxon>
        <taxon>Micrococcales</taxon>
        <taxon>Brevibacteriaceae</taxon>
        <taxon>Brevibacterium</taxon>
    </lineage>
</organism>
<evidence type="ECO:0000313" key="4">
    <source>
        <dbReference type="Proteomes" id="UP000218620"/>
    </source>
</evidence>
<keyword evidence="1" id="KW-0472">Membrane</keyword>
<dbReference type="EMBL" id="NRGQ01000007">
    <property type="protein sequence ID" value="PCC43164.1"/>
    <property type="molecule type" value="Genomic_DNA"/>
</dbReference>
<dbReference type="RefSeq" id="WP_096177800.1">
    <property type="nucleotide sequence ID" value="NZ_JABUYB010000009.1"/>
</dbReference>
<sequence>MTGVLFVFILVVVVLAIQLMQAQQDFKAQTDDLSEQIANSSKAESFRKDMLFEIQKKLKTEGIEVVVSKNGSVISIPNDLLGFDRGSYEIKKQYAAKSLTIGKVIADAIEQHDGSKFLDTVFVEGHTDSANYTGLEGTGNWGLSTFRAISLWKLWEDDLPNDEQLAKMQGPDDQPLFSVSGYAETRPMSANQSTEDGAAANRRIDIRFTISRADSGTLKEIEREVTNG</sequence>
<protein>
    <submittedName>
        <fullName evidence="3">Chemotaxis protein MotB</fullName>
    </submittedName>
</protein>